<gene>
    <name evidence="9" type="ordered locus">Ecym_8287</name>
</gene>
<dbReference type="KEGG" id="erc:Ecym_8287"/>
<dbReference type="GO" id="GO:0006825">
    <property type="term" value="P:copper ion transport"/>
    <property type="evidence" value="ECO:0007669"/>
    <property type="project" value="EnsemblFungi"/>
</dbReference>
<dbReference type="SUPFAM" id="SSF47072">
    <property type="entry name" value="Cysteine alpha-hairpin motif"/>
    <property type="match status" value="1"/>
</dbReference>
<evidence type="ECO:0000313" key="10">
    <source>
        <dbReference type="Proteomes" id="UP000006790"/>
    </source>
</evidence>
<keyword evidence="3 8" id="KW-0479">Metal-binding</keyword>
<dbReference type="InterPro" id="IPR009069">
    <property type="entry name" value="Cys_alpha_HP_mot_SF"/>
</dbReference>
<dbReference type="GO" id="GO:0005758">
    <property type="term" value="C:mitochondrial intermembrane space"/>
    <property type="evidence" value="ECO:0007669"/>
    <property type="project" value="UniProtKB-SubCell"/>
</dbReference>
<dbReference type="PANTHER" id="PTHR16719:SF0">
    <property type="entry name" value="CYTOCHROME C OXIDASE COPPER CHAPERONE"/>
    <property type="match status" value="1"/>
</dbReference>
<keyword evidence="6" id="KW-1015">Disulfide bond</keyword>
<organism evidence="9 10">
    <name type="scientific">Eremothecium cymbalariae (strain CBS 270.75 / DBVPG 7215 / KCTC 17166 / NRRL Y-17582)</name>
    <name type="common">Yeast</name>
    <dbReference type="NCBI Taxonomy" id="931890"/>
    <lineage>
        <taxon>Eukaryota</taxon>
        <taxon>Fungi</taxon>
        <taxon>Dikarya</taxon>
        <taxon>Ascomycota</taxon>
        <taxon>Saccharomycotina</taxon>
        <taxon>Saccharomycetes</taxon>
        <taxon>Saccharomycetales</taxon>
        <taxon>Saccharomycetaceae</taxon>
        <taxon>Eremothecium</taxon>
    </lineage>
</organism>
<evidence type="ECO:0000256" key="1">
    <source>
        <dbReference type="ARBA" id="ARBA00004569"/>
    </source>
</evidence>
<proteinExistence type="inferred from homology"/>
<evidence type="ECO:0000256" key="2">
    <source>
        <dbReference type="ARBA" id="ARBA00009241"/>
    </source>
</evidence>
<evidence type="ECO:0000256" key="8">
    <source>
        <dbReference type="PIRSR" id="PIRSR607745-1"/>
    </source>
</evidence>
<evidence type="ECO:0000256" key="3">
    <source>
        <dbReference type="ARBA" id="ARBA00022723"/>
    </source>
</evidence>
<dbReference type="eggNOG" id="KOG3496">
    <property type="taxonomic scope" value="Eukaryota"/>
</dbReference>
<dbReference type="Pfam" id="PF05051">
    <property type="entry name" value="COX17"/>
    <property type="match status" value="1"/>
</dbReference>
<dbReference type="InParanoid" id="G8JXJ3"/>
<keyword evidence="5" id="KW-0496">Mitochondrion</keyword>
<accession>G8JXJ3</accession>
<dbReference type="GO" id="GO:0033617">
    <property type="term" value="P:mitochondrial respiratory chain complex IV assembly"/>
    <property type="evidence" value="ECO:0007669"/>
    <property type="project" value="EnsemblFungi"/>
</dbReference>
<evidence type="ECO:0000256" key="6">
    <source>
        <dbReference type="ARBA" id="ARBA00023157"/>
    </source>
</evidence>
<dbReference type="OrthoDB" id="1915887at2759"/>
<evidence type="ECO:0000256" key="5">
    <source>
        <dbReference type="ARBA" id="ARBA00023128"/>
    </source>
</evidence>
<sequence>MSSEGDIKQEKRPKPCCVCKVEKESRDECLLFNGLESTKCKELVDKYRSCMKGYGFEI</sequence>
<dbReference type="InterPro" id="IPR007745">
    <property type="entry name" value="Cyt_c_oxidase_Cu-chaperone"/>
</dbReference>
<comment type="subcellular location">
    <subcellularLocation>
        <location evidence="1">Mitochondrion intermembrane space</location>
    </subcellularLocation>
</comment>
<dbReference type="EMBL" id="CP002504">
    <property type="protein sequence ID" value="AET41567.1"/>
    <property type="molecule type" value="Genomic_DNA"/>
</dbReference>
<comment type="similarity">
    <text evidence="2">Belongs to the COX17 family.</text>
</comment>
<dbReference type="HOGENOM" id="CLU_149618_3_1_1"/>
<feature type="binding site" evidence="8">
    <location>
        <position position="16"/>
    </location>
    <ligand>
        <name>Cu cation</name>
        <dbReference type="ChEBI" id="CHEBI:23378"/>
    </ligand>
</feature>
<dbReference type="AlphaFoldDB" id="G8JXJ3"/>
<feature type="binding site" evidence="8">
    <location>
        <position position="17"/>
    </location>
    <ligand>
        <name>Cu cation</name>
        <dbReference type="ChEBI" id="CHEBI:23378"/>
    </ligand>
</feature>
<evidence type="ECO:0008006" key="11">
    <source>
        <dbReference type="Google" id="ProtNLM"/>
    </source>
</evidence>
<dbReference type="FunCoup" id="G8JXJ3">
    <property type="interactions" value="352"/>
</dbReference>
<dbReference type="PANTHER" id="PTHR16719">
    <property type="entry name" value="CYTOCHROME C OXIDASE COPPER CHAPERONE"/>
    <property type="match status" value="1"/>
</dbReference>
<dbReference type="PROSITE" id="PS51808">
    <property type="entry name" value="CHCH"/>
    <property type="match status" value="1"/>
</dbReference>
<dbReference type="RefSeq" id="XP_003648384.1">
    <property type="nucleotide sequence ID" value="XM_003648336.1"/>
</dbReference>
<dbReference type="GeneID" id="11472735"/>
<protein>
    <recommendedName>
        <fullName evidence="11">Cytochrome c oxidase copper chaperone</fullName>
    </recommendedName>
</protein>
<keyword evidence="7" id="KW-0143">Chaperone</keyword>
<dbReference type="GO" id="GO:1903136">
    <property type="term" value="F:cuprous ion binding"/>
    <property type="evidence" value="ECO:0007669"/>
    <property type="project" value="EnsemblFungi"/>
</dbReference>
<dbReference type="Proteomes" id="UP000006790">
    <property type="component" value="Chromosome 8"/>
</dbReference>
<dbReference type="GO" id="GO:0005829">
    <property type="term" value="C:cytosol"/>
    <property type="evidence" value="ECO:0007669"/>
    <property type="project" value="EnsemblFungi"/>
</dbReference>
<dbReference type="STRING" id="931890.G8JXJ3"/>
<evidence type="ECO:0000256" key="4">
    <source>
        <dbReference type="ARBA" id="ARBA00023008"/>
    </source>
</evidence>
<dbReference type="GO" id="GO:0016531">
    <property type="term" value="F:copper chaperone activity"/>
    <property type="evidence" value="ECO:0007669"/>
    <property type="project" value="EnsemblFungi"/>
</dbReference>
<dbReference type="OMA" id="CCVCKPE"/>
<reference evidence="10" key="1">
    <citation type="journal article" date="2012" name="G3 (Bethesda)">
        <title>Pichia sorbitophila, an interspecies yeast hybrid reveals early steps of genome resolution following polyploidization.</title>
        <authorList>
            <person name="Leh Louis V."/>
            <person name="Despons L."/>
            <person name="Friedrich A."/>
            <person name="Martin T."/>
            <person name="Durrens P."/>
            <person name="Casaregola S."/>
            <person name="Neuveglise C."/>
            <person name="Fairhead C."/>
            <person name="Marck C."/>
            <person name="Cruz J.A."/>
            <person name="Straub M.L."/>
            <person name="Kugler V."/>
            <person name="Sacerdot C."/>
            <person name="Uzunov Z."/>
            <person name="Thierry A."/>
            <person name="Weiss S."/>
            <person name="Bleykasten C."/>
            <person name="De Montigny J."/>
            <person name="Jacques N."/>
            <person name="Jung P."/>
            <person name="Lemaire M."/>
            <person name="Mallet S."/>
            <person name="Morel G."/>
            <person name="Richard G.F."/>
            <person name="Sarkar A."/>
            <person name="Savel G."/>
            <person name="Schacherer J."/>
            <person name="Seret M.L."/>
            <person name="Talla E."/>
            <person name="Samson G."/>
            <person name="Jubin C."/>
            <person name="Poulain J."/>
            <person name="Vacherie B."/>
            <person name="Barbe V."/>
            <person name="Pelletier E."/>
            <person name="Sherman D.J."/>
            <person name="Westhof E."/>
            <person name="Weissenbach J."/>
            <person name="Baret P.V."/>
            <person name="Wincker P."/>
            <person name="Gaillardin C."/>
            <person name="Dujon B."/>
            <person name="Souciet J.L."/>
        </authorList>
    </citation>
    <scope>NUCLEOTIDE SEQUENCE [LARGE SCALE GENOMIC DNA]</scope>
    <source>
        <strain evidence="10">CBS 270.75 / DBVPG 7215 / KCTC 17166 / NRRL Y-17582</strain>
    </source>
</reference>
<keyword evidence="4 8" id="KW-0186">Copper</keyword>
<dbReference type="Gene3D" id="1.10.287.1130">
    <property type="entry name" value="CytochromE C oxidase copper chaperone"/>
    <property type="match status" value="1"/>
</dbReference>
<name>G8JXJ3_ERECY</name>
<evidence type="ECO:0000256" key="7">
    <source>
        <dbReference type="ARBA" id="ARBA00023186"/>
    </source>
</evidence>
<keyword evidence="10" id="KW-1185">Reference proteome</keyword>
<evidence type="ECO:0000313" key="9">
    <source>
        <dbReference type="EMBL" id="AET41567.1"/>
    </source>
</evidence>